<feature type="region of interest" description="Disordered" evidence="1">
    <location>
        <begin position="180"/>
        <end position="298"/>
    </location>
</feature>
<feature type="compositionally biased region" description="Low complexity" evidence="1">
    <location>
        <begin position="254"/>
        <end position="264"/>
    </location>
</feature>
<reference evidence="2 3" key="1">
    <citation type="journal article" date="2016" name="Mol. Biol. Evol.">
        <title>Comparative Genomics of Early-Diverging Mushroom-Forming Fungi Provides Insights into the Origins of Lignocellulose Decay Capabilities.</title>
        <authorList>
            <person name="Nagy L.G."/>
            <person name="Riley R."/>
            <person name="Tritt A."/>
            <person name="Adam C."/>
            <person name="Daum C."/>
            <person name="Floudas D."/>
            <person name="Sun H."/>
            <person name="Yadav J.S."/>
            <person name="Pangilinan J."/>
            <person name="Larsson K.H."/>
            <person name="Matsuura K."/>
            <person name="Barry K."/>
            <person name="Labutti K."/>
            <person name="Kuo R."/>
            <person name="Ohm R.A."/>
            <person name="Bhattacharya S.S."/>
            <person name="Shirouzu T."/>
            <person name="Yoshinaga Y."/>
            <person name="Martin F.M."/>
            <person name="Grigoriev I.V."/>
            <person name="Hibbett D.S."/>
        </authorList>
    </citation>
    <scope>NUCLEOTIDE SEQUENCE [LARGE SCALE GENOMIC DNA]</scope>
    <source>
        <strain evidence="2 3">CBS 109695</strain>
    </source>
</reference>
<dbReference type="EMBL" id="KV417810">
    <property type="protein sequence ID" value="KZP05952.1"/>
    <property type="molecule type" value="Genomic_DNA"/>
</dbReference>
<gene>
    <name evidence="2" type="ORF">FIBSPDRAFT_337002</name>
</gene>
<dbReference type="Proteomes" id="UP000076532">
    <property type="component" value="Unassembled WGS sequence"/>
</dbReference>
<feature type="compositionally biased region" description="Low complexity" evidence="1">
    <location>
        <begin position="485"/>
        <end position="500"/>
    </location>
</feature>
<evidence type="ECO:0000313" key="2">
    <source>
        <dbReference type="EMBL" id="KZP05952.1"/>
    </source>
</evidence>
<proteinExistence type="predicted"/>
<organism evidence="2 3">
    <name type="scientific">Athelia psychrophila</name>
    <dbReference type="NCBI Taxonomy" id="1759441"/>
    <lineage>
        <taxon>Eukaryota</taxon>
        <taxon>Fungi</taxon>
        <taxon>Dikarya</taxon>
        <taxon>Basidiomycota</taxon>
        <taxon>Agaricomycotina</taxon>
        <taxon>Agaricomycetes</taxon>
        <taxon>Agaricomycetidae</taxon>
        <taxon>Atheliales</taxon>
        <taxon>Atheliaceae</taxon>
        <taxon>Athelia</taxon>
    </lineage>
</organism>
<dbReference type="OrthoDB" id="3243413at2759"/>
<evidence type="ECO:0000256" key="1">
    <source>
        <dbReference type="SAM" id="MobiDB-lite"/>
    </source>
</evidence>
<feature type="compositionally biased region" description="Basic residues" evidence="1">
    <location>
        <begin position="459"/>
        <end position="469"/>
    </location>
</feature>
<evidence type="ECO:0000313" key="3">
    <source>
        <dbReference type="Proteomes" id="UP000076532"/>
    </source>
</evidence>
<feature type="region of interest" description="Disordered" evidence="1">
    <location>
        <begin position="448"/>
        <end position="529"/>
    </location>
</feature>
<keyword evidence="3" id="KW-1185">Reference proteome</keyword>
<feature type="compositionally biased region" description="Low complexity" evidence="1">
    <location>
        <begin position="180"/>
        <end position="192"/>
    </location>
</feature>
<name>A0A167WD33_9AGAM</name>
<feature type="compositionally biased region" description="Polar residues" evidence="1">
    <location>
        <begin position="235"/>
        <end position="253"/>
    </location>
</feature>
<dbReference type="STRING" id="436010.A0A167WD33"/>
<protein>
    <submittedName>
        <fullName evidence="2">Uncharacterized protein</fullName>
    </submittedName>
</protein>
<feature type="compositionally biased region" description="Low complexity" evidence="1">
    <location>
        <begin position="280"/>
        <end position="293"/>
    </location>
</feature>
<feature type="compositionally biased region" description="Polar residues" evidence="1">
    <location>
        <begin position="194"/>
        <end position="206"/>
    </location>
</feature>
<sequence length="646" mass="70895">MVKRTATPPPGDDEPKYLTVVHPYPLHAHMELPKDREDFGRWVACAMGDPDPFYAFFHKPSAPSMVIIEVKRDWDGFDHLLGEHKWSEVLRNPSHEEEAKVTQVFYCRYNTGRNVQKHGWKRIDAQESWFKGFSPRNNVMTFPYPDTSYCTPPQEDKTNEPLCRPIPASSRFPALPTVAATPAARAAPPGSAGWVTQKSAPVQNRKASTRGPRGRGTPASLQIQPSSRGGAKSASAVTSDAGSHSPWNQISRGPSSAFPSSKQSASEKKNPWTRLPSLKSSSSETSTSTGESSVFNVPLPVFDVPTPPGISVNPVSWADDIPSGLFPNVVVSNAQSTLPPLSSNAAAPQSTRHAKVNDGQYLEDAFEQLGVADPMEDYAPTWELEGAQSVKGATPTMPPAVSDTNLWDDWKEPQPAAEMLCTDHGKICKKGICKTYYKQLKDIERAKKDAEREENDAKKKGKGKGKGKRGQGGDNKSGDNNPWRSVSRCSGKSSASSTAGADDDEGVVPAGAKGKERGRSPGGARSRRGRGRCYYSDSFIFGTFLLICMRNHRHGFVPIANTRNCIVVVYSNKMTGERLFVKLVEDLGRATRMFNMRYCLFGFLERLSNSLKHCLSLQPQRQPQILPATPQRVADCLTRQPCCETV</sequence>
<feature type="compositionally biased region" description="Basic and acidic residues" evidence="1">
    <location>
        <begin position="448"/>
        <end position="458"/>
    </location>
</feature>
<accession>A0A167WD33</accession>
<dbReference type="AlphaFoldDB" id="A0A167WD33"/>